<organism evidence="3 4">
    <name type="scientific">Fodinicola feengrottensis</name>
    <dbReference type="NCBI Taxonomy" id="435914"/>
    <lineage>
        <taxon>Bacteria</taxon>
        <taxon>Bacillati</taxon>
        <taxon>Actinomycetota</taxon>
        <taxon>Actinomycetes</taxon>
        <taxon>Mycobacteriales</taxon>
        <taxon>Fodinicola</taxon>
    </lineage>
</organism>
<evidence type="ECO:0000259" key="2">
    <source>
        <dbReference type="Pfam" id="PF00582"/>
    </source>
</evidence>
<protein>
    <submittedName>
        <fullName evidence="3">Universal stress protein</fullName>
    </submittedName>
</protein>
<gene>
    <name evidence="3" type="ORF">GCM10009765_70080</name>
</gene>
<dbReference type="Pfam" id="PF00582">
    <property type="entry name" value="Usp"/>
    <property type="match status" value="1"/>
</dbReference>
<dbReference type="CDD" id="cd00293">
    <property type="entry name" value="USP-like"/>
    <property type="match status" value="1"/>
</dbReference>
<reference evidence="3 4" key="1">
    <citation type="journal article" date="2019" name="Int. J. Syst. Evol. Microbiol.">
        <title>The Global Catalogue of Microorganisms (GCM) 10K type strain sequencing project: providing services to taxonomists for standard genome sequencing and annotation.</title>
        <authorList>
            <consortium name="The Broad Institute Genomics Platform"/>
            <consortium name="The Broad Institute Genome Sequencing Center for Infectious Disease"/>
            <person name="Wu L."/>
            <person name="Ma J."/>
        </authorList>
    </citation>
    <scope>NUCLEOTIDE SEQUENCE [LARGE SCALE GENOMIC DNA]</scope>
    <source>
        <strain evidence="3 4">JCM 14718</strain>
    </source>
</reference>
<keyword evidence="4" id="KW-1185">Reference proteome</keyword>
<dbReference type="PRINTS" id="PR01438">
    <property type="entry name" value="UNVRSLSTRESS"/>
</dbReference>
<sequence>MSYFELGNDGPLVILVGVDGSDSSMHAAAYAAGMARRHGAELVIVYVGSTPQMSALVPSLAGSVEETLEEVAQDLRKQIEEAASREHTLNYRFLSVHGDPYTELTRIADETRADAVVVGASEQAGHRLVGSIAVRLVRSGRWPVTVVP</sequence>
<dbReference type="PANTHER" id="PTHR46268:SF6">
    <property type="entry name" value="UNIVERSAL STRESS PROTEIN UP12"/>
    <property type="match status" value="1"/>
</dbReference>
<evidence type="ECO:0000256" key="1">
    <source>
        <dbReference type="ARBA" id="ARBA00008791"/>
    </source>
</evidence>
<dbReference type="Gene3D" id="3.40.50.620">
    <property type="entry name" value="HUPs"/>
    <property type="match status" value="1"/>
</dbReference>
<dbReference type="RefSeq" id="WP_163567160.1">
    <property type="nucleotide sequence ID" value="NZ_BAAANY010000036.1"/>
</dbReference>
<comment type="caution">
    <text evidence="3">The sequence shown here is derived from an EMBL/GenBank/DDBJ whole genome shotgun (WGS) entry which is preliminary data.</text>
</comment>
<comment type="similarity">
    <text evidence="1">Belongs to the universal stress protein A family.</text>
</comment>
<name>A0ABN2ISA9_9ACTN</name>
<dbReference type="EMBL" id="BAAANY010000036">
    <property type="protein sequence ID" value="GAA1710768.1"/>
    <property type="molecule type" value="Genomic_DNA"/>
</dbReference>
<dbReference type="InterPro" id="IPR006015">
    <property type="entry name" value="Universal_stress_UspA"/>
</dbReference>
<dbReference type="SUPFAM" id="SSF52402">
    <property type="entry name" value="Adenine nucleotide alpha hydrolases-like"/>
    <property type="match status" value="1"/>
</dbReference>
<dbReference type="InterPro" id="IPR006016">
    <property type="entry name" value="UspA"/>
</dbReference>
<dbReference type="Proteomes" id="UP001500618">
    <property type="component" value="Unassembled WGS sequence"/>
</dbReference>
<evidence type="ECO:0000313" key="3">
    <source>
        <dbReference type="EMBL" id="GAA1710768.1"/>
    </source>
</evidence>
<evidence type="ECO:0000313" key="4">
    <source>
        <dbReference type="Proteomes" id="UP001500618"/>
    </source>
</evidence>
<feature type="domain" description="UspA" evidence="2">
    <location>
        <begin position="14"/>
        <end position="148"/>
    </location>
</feature>
<accession>A0ABN2ISA9</accession>
<proteinExistence type="inferred from homology"/>
<dbReference type="InterPro" id="IPR014729">
    <property type="entry name" value="Rossmann-like_a/b/a_fold"/>
</dbReference>
<dbReference type="PANTHER" id="PTHR46268">
    <property type="entry name" value="STRESS RESPONSE PROTEIN NHAX"/>
    <property type="match status" value="1"/>
</dbReference>